<comment type="cofactor">
    <cofactor evidence="9">
        <name>Mg(2+)</name>
        <dbReference type="ChEBI" id="CHEBI:18420"/>
    </cofactor>
    <text evidence="9">Requires a divalent cation, most likely magnesium in vivo, as an electrophilic catalyst to aid phosphoryl group transfer. It is the chelate of the metal and the nucleotide that is the actual substrate.</text>
</comment>
<comment type="similarity">
    <text evidence="9">Belongs to the carbohydrate kinase PfkB family. Ribokinase subfamily.</text>
</comment>
<feature type="binding site" evidence="9">
    <location>
        <begin position="42"/>
        <end position="46"/>
    </location>
    <ligand>
        <name>substrate</name>
    </ligand>
</feature>
<gene>
    <name evidence="11" type="ORF">EHS24_006015</name>
</gene>
<feature type="domain" description="Carbohydrate kinase PfkB" evidence="10">
    <location>
        <begin position="8"/>
        <end position="316"/>
    </location>
</feature>
<dbReference type="GO" id="GO:0019303">
    <property type="term" value="P:D-ribose catabolic process"/>
    <property type="evidence" value="ECO:0007669"/>
    <property type="project" value="UniProtKB-UniRule"/>
</dbReference>
<evidence type="ECO:0000313" key="11">
    <source>
        <dbReference type="EMBL" id="RSH84494.1"/>
    </source>
</evidence>
<keyword evidence="1 9" id="KW-0808">Transferase</keyword>
<keyword evidence="9" id="KW-0963">Cytoplasm</keyword>
<evidence type="ECO:0000256" key="4">
    <source>
        <dbReference type="ARBA" id="ARBA00022777"/>
    </source>
</evidence>
<feature type="binding site" evidence="9">
    <location>
        <position position="267"/>
    </location>
    <ligand>
        <name>K(+)</name>
        <dbReference type="ChEBI" id="CHEBI:29103"/>
    </ligand>
</feature>
<comment type="caution">
    <text evidence="9">Lacks conserved residue(s) required for the propagation of feature annotation.</text>
</comment>
<evidence type="ECO:0000256" key="1">
    <source>
        <dbReference type="ARBA" id="ARBA00022679"/>
    </source>
</evidence>
<dbReference type="Pfam" id="PF00294">
    <property type="entry name" value="PfkB"/>
    <property type="match status" value="1"/>
</dbReference>
<comment type="catalytic activity">
    <reaction evidence="9">
        <text>D-ribose + ATP = D-ribose 5-phosphate + ADP + H(+)</text>
        <dbReference type="Rhea" id="RHEA:13697"/>
        <dbReference type="ChEBI" id="CHEBI:15378"/>
        <dbReference type="ChEBI" id="CHEBI:30616"/>
        <dbReference type="ChEBI" id="CHEBI:47013"/>
        <dbReference type="ChEBI" id="CHEBI:78346"/>
        <dbReference type="ChEBI" id="CHEBI:456216"/>
        <dbReference type="EC" id="2.7.1.15"/>
    </reaction>
</comment>
<comment type="subcellular location">
    <subcellularLocation>
        <location evidence="9">Cytoplasm</location>
    </subcellularLocation>
    <subcellularLocation>
        <location evidence="9">Nucleus</location>
    </subcellularLocation>
</comment>
<evidence type="ECO:0000256" key="2">
    <source>
        <dbReference type="ARBA" id="ARBA00022723"/>
    </source>
</evidence>
<dbReference type="GO" id="GO:0046872">
    <property type="term" value="F:metal ion binding"/>
    <property type="evidence" value="ECO:0007669"/>
    <property type="project" value="UniProtKB-KW"/>
</dbReference>
<feature type="binding site" evidence="9">
    <location>
        <position position="271"/>
    </location>
    <ligand>
        <name>substrate</name>
    </ligand>
</feature>
<dbReference type="STRING" id="105984.A0A427Y046"/>
<dbReference type="GO" id="GO:0005737">
    <property type="term" value="C:cytoplasm"/>
    <property type="evidence" value="ECO:0007669"/>
    <property type="project" value="UniProtKB-SubCell"/>
</dbReference>
<dbReference type="GO" id="GO:0005634">
    <property type="term" value="C:nucleus"/>
    <property type="evidence" value="ECO:0007669"/>
    <property type="project" value="UniProtKB-SubCell"/>
</dbReference>
<feature type="binding site" evidence="9">
    <location>
        <position position="184"/>
    </location>
    <ligand>
        <name>ATP</name>
        <dbReference type="ChEBI" id="CHEBI:30616"/>
    </ligand>
</feature>
<keyword evidence="4 9" id="KW-0418">Kinase</keyword>
<organism evidence="11 12">
    <name type="scientific">Apiotrichum porosum</name>
    <dbReference type="NCBI Taxonomy" id="105984"/>
    <lineage>
        <taxon>Eukaryota</taxon>
        <taxon>Fungi</taxon>
        <taxon>Dikarya</taxon>
        <taxon>Basidiomycota</taxon>
        <taxon>Agaricomycotina</taxon>
        <taxon>Tremellomycetes</taxon>
        <taxon>Trichosporonales</taxon>
        <taxon>Trichosporonaceae</taxon>
        <taxon>Apiotrichum</taxon>
    </lineage>
</organism>
<dbReference type="Proteomes" id="UP000279236">
    <property type="component" value="Unassembled WGS sequence"/>
</dbReference>
<evidence type="ECO:0000256" key="8">
    <source>
        <dbReference type="ARBA" id="ARBA00023277"/>
    </source>
</evidence>
<accession>A0A427Y046</accession>
<dbReference type="PANTHER" id="PTHR10584:SF166">
    <property type="entry name" value="RIBOKINASE"/>
    <property type="match status" value="1"/>
</dbReference>
<evidence type="ECO:0000313" key="12">
    <source>
        <dbReference type="Proteomes" id="UP000279236"/>
    </source>
</evidence>
<reference evidence="11 12" key="1">
    <citation type="submission" date="2018-11" db="EMBL/GenBank/DDBJ databases">
        <title>Genome sequence of Apiotrichum porosum DSM 27194.</title>
        <authorList>
            <person name="Aliyu H."/>
            <person name="Gorte O."/>
            <person name="Ochsenreither K."/>
        </authorList>
    </citation>
    <scope>NUCLEOTIDE SEQUENCE [LARGE SCALE GENOMIC DNA]</scope>
    <source>
        <strain evidence="11 12">DSM 27194</strain>
    </source>
</reference>
<dbReference type="InterPro" id="IPR002139">
    <property type="entry name" value="Ribo/fructo_kinase"/>
</dbReference>
<feature type="binding site" evidence="9">
    <location>
        <position position="137"/>
    </location>
    <ligand>
        <name>substrate</name>
    </ligand>
</feature>
<dbReference type="InterPro" id="IPR029056">
    <property type="entry name" value="Ribokinase-like"/>
</dbReference>
<protein>
    <recommendedName>
        <fullName evidence="9">Ribokinase</fullName>
        <shortName evidence="9">RK</shortName>
        <ecNumber evidence="9">2.7.1.15</ecNumber>
    </recommendedName>
</protein>
<comment type="caution">
    <text evidence="11">The sequence shown here is derived from an EMBL/GenBank/DDBJ whole genome shotgun (WGS) entry which is preliminary data.</text>
</comment>
<evidence type="ECO:0000259" key="10">
    <source>
        <dbReference type="Pfam" id="PF00294"/>
    </source>
</evidence>
<evidence type="ECO:0000256" key="9">
    <source>
        <dbReference type="HAMAP-Rule" id="MF_03215"/>
    </source>
</evidence>
<dbReference type="SUPFAM" id="SSF53613">
    <property type="entry name" value="Ribokinase-like"/>
    <property type="match status" value="1"/>
</dbReference>
<comment type="function">
    <text evidence="9">Catalyzes the phosphorylation of ribose at O-5 in a reaction requiring ATP and magnesium. The resulting D-ribose-5-phosphate can then be used either for sythesis of nucleotides, histidine, and tryptophan, or as a component of the pentose phosphate pathway.</text>
</comment>
<dbReference type="PANTHER" id="PTHR10584">
    <property type="entry name" value="SUGAR KINASE"/>
    <property type="match status" value="1"/>
</dbReference>
<feature type="binding site" evidence="9">
    <location>
        <position position="313"/>
    </location>
    <ligand>
        <name>K(+)</name>
        <dbReference type="ChEBI" id="CHEBI:29103"/>
    </ligand>
</feature>
<feature type="binding site" evidence="9">
    <location>
        <begin position="232"/>
        <end position="237"/>
    </location>
    <ligand>
        <name>ATP</name>
        <dbReference type="ChEBI" id="CHEBI:30616"/>
    </ligand>
</feature>
<comment type="pathway">
    <text evidence="9">Carbohydrate metabolism; D-ribose degradation; D-ribose 5-phosphate from beta-D-ribopyranose: step 2/2.</text>
</comment>
<comment type="subunit">
    <text evidence="9">Homodimer.</text>
</comment>
<dbReference type="EMBL" id="RSCE01000003">
    <property type="protein sequence ID" value="RSH84494.1"/>
    <property type="molecule type" value="Genomic_DNA"/>
</dbReference>
<keyword evidence="6 9" id="KW-0460">Magnesium</keyword>
<name>A0A427Y046_9TREE</name>
<dbReference type="UniPathway" id="UPA00916">
    <property type="reaction ID" value="UER00889"/>
</dbReference>
<dbReference type="Gene3D" id="3.40.1190.20">
    <property type="match status" value="1"/>
</dbReference>
<dbReference type="AlphaFoldDB" id="A0A427Y046"/>
<feature type="active site" description="Proton acceptor" evidence="9">
    <location>
        <position position="271"/>
    </location>
</feature>
<evidence type="ECO:0000256" key="7">
    <source>
        <dbReference type="ARBA" id="ARBA00022958"/>
    </source>
</evidence>
<keyword evidence="7 9" id="KW-0630">Potassium</keyword>
<keyword evidence="9" id="KW-0539">Nucleus</keyword>
<keyword evidence="8 9" id="KW-0119">Carbohydrate metabolism</keyword>
<dbReference type="OrthoDB" id="415590at2759"/>
<feature type="binding site" evidence="9">
    <location>
        <position position="304"/>
    </location>
    <ligand>
        <name>K(+)</name>
        <dbReference type="ChEBI" id="CHEBI:29103"/>
    </ligand>
</feature>
<feature type="binding site" evidence="9">
    <location>
        <begin position="14"/>
        <end position="16"/>
    </location>
    <ligand>
        <name>substrate</name>
    </ligand>
</feature>
<dbReference type="HAMAP" id="MF_01987">
    <property type="entry name" value="Ribokinase"/>
    <property type="match status" value="1"/>
</dbReference>
<sequence>MSTSKACLVRGSINIDEFYALPHIVRPGETIASTGFSRKTGGKGANQAFACGRAGGRVVLDGRIGGDGLAIRDSIAEGGVDVSRVKVVEGEVTGRAIIQRAADGENSIVLHAGANYAPSGETTPDLTGFTHLLVQNEIPLEDTLAYLRASGAAGLTSVYNPSPMPSPDILRAFPWDCLSILIVNEGELASILAAFDDTPLSASLSVADASTAAMHALHRAKGFNDKIIIVTTIGPQGVLVLDPRGAGPHPEIASFPAAPVKKVVDTTGAGDTFAGYFTALLMEKGDDASLAEIVPVCTQACSLAVEKAGAMESIPARKDVEARLAAN</sequence>
<dbReference type="EC" id="2.7.1.15" evidence="9"/>
<proteinExistence type="inferred from homology"/>
<dbReference type="GO" id="GO:0005524">
    <property type="term" value="F:ATP binding"/>
    <property type="evidence" value="ECO:0007669"/>
    <property type="project" value="UniProtKB-UniRule"/>
</dbReference>
<dbReference type="GO" id="GO:0004747">
    <property type="term" value="F:ribokinase activity"/>
    <property type="evidence" value="ECO:0007669"/>
    <property type="project" value="UniProtKB-UniRule"/>
</dbReference>
<keyword evidence="2 9" id="KW-0479">Metal-binding</keyword>
<feature type="binding site" evidence="9">
    <location>
        <position position="265"/>
    </location>
    <ligand>
        <name>K(+)</name>
        <dbReference type="ChEBI" id="CHEBI:29103"/>
    </ligand>
</feature>
<dbReference type="CDD" id="cd01174">
    <property type="entry name" value="ribokinase"/>
    <property type="match status" value="1"/>
</dbReference>
<evidence type="ECO:0000256" key="6">
    <source>
        <dbReference type="ARBA" id="ARBA00022842"/>
    </source>
</evidence>
<feature type="binding site" evidence="9">
    <location>
        <position position="307"/>
    </location>
    <ligand>
        <name>K(+)</name>
        <dbReference type="ChEBI" id="CHEBI:29103"/>
    </ligand>
</feature>
<comment type="activity regulation">
    <text evidence="9">Activated by a monovalent cation that binds near, but not in, the active site. The most likely occupant of the site in vivo is potassium. Ion binding induces a conformational change that may alter substrate affinity.</text>
</comment>
<dbReference type="PRINTS" id="PR00990">
    <property type="entry name" value="RIBOKINASE"/>
</dbReference>
<dbReference type="RefSeq" id="XP_028477942.1">
    <property type="nucleotide sequence ID" value="XM_028621490.1"/>
</dbReference>
<feature type="binding site" evidence="9">
    <location>
        <position position="309"/>
    </location>
    <ligand>
        <name>K(+)</name>
        <dbReference type="ChEBI" id="CHEBI:29103"/>
    </ligand>
</feature>
<keyword evidence="5 9" id="KW-0067">ATP-binding</keyword>
<evidence type="ECO:0000256" key="5">
    <source>
        <dbReference type="ARBA" id="ARBA00022840"/>
    </source>
</evidence>
<keyword evidence="12" id="KW-1185">Reference proteome</keyword>
<evidence type="ECO:0000256" key="3">
    <source>
        <dbReference type="ARBA" id="ARBA00022741"/>
    </source>
</evidence>
<keyword evidence="3 9" id="KW-0547">Nucleotide-binding</keyword>
<dbReference type="InterPro" id="IPR011877">
    <property type="entry name" value="Ribokinase"/>
</dbReference>
<dbReference type="GeneID" id="39590558"/>
<dbReference type="InterPro" id="IPR011611">
    <property type="entry name" value="PfkB_dom"/>
</dbReference>
<feature type="binding site" evidence="9">
    <location>
        <begin position="270"/>
        <end position="271"/>
    </location>
    <ligand>
        <name>ATP</name>
        <dbReference type="ChEBI" id="CHEBI:30616"/>
    </ligand>
</feature>